<accession>A0ACB8YX07</accession>
<organism evidence="1 2">
    <name type="scientific">Cichorium intybus</name>
    <name type="common">Chicory</name>
    <dbReference type="NCBI Taxonomy" id="13427"/>
    <lineage>
        <taxon>Eukaryota</taxon>
        <taxon>Viridiplantae</taxon>
        <taxon>Streptophyta</taxon>
        <taxon>Embryophyta</taxon>
        <taxon>Tracheophyta</taxon>
        <taxon>Spermatophyta</taxon>
        <taxon>Magnoliopsida</taxon>
        <taxon>eudicotyledons</taxon>
        <taxon>Gunneridae</taxon>
        <taxon>Pentapetalae</taxon>
        <taxon>asterids</taxon>
        <taxon>campanulids</taxon>
        <taxon>Asterales</taxon>
        <taxon>Asteraceae</taxon>
        <taxon>Cichorioideae</taxon>
        <taxon>Cichorieae</taxon>
        <taxon>Cichoriinae</taxon>
        <taxon>Cichorium</taxon>
    </lineage>
</organism>
<protein>
    <submittedName>
        <fullName evidence="1">Uncharacterized protein</fullName>
    </submittedName>
</protein>
<proteinExistence type="predicted"/>
<gene>
    <name evidence="1" type="ORF">L2E82_47884</name>
</gene>
<comment type="caution">
    <text evidence="1">The sequence shown here is derived from an EMBL/GenBank/DDBJ whole genome shotgun (WGS) entry which is preliminary data.</text>
</comment>
<reference evidence="2" key="1">
    <citation type="journal article" date="2022" name="Mol. Ecol. Resour.">
        <title>The genomes of chicory, endive, great burdock and yacon provide insights into Asteraceae palaeo-polyploidization history and plant inulin production.</title>
        <authorList>
            <person name="Fan W."/>
            <person name="Wang S."/>
            <person name="Wang H."/>
            <person name="Wang A."/>
            <person name="Jiang F."/>
            <person name="Liu H."/>
            <person name="Zhao H."/>
            <person name="Xu D."/>
            <person name="Zhang Y."/>
        </authorList>
    </citation>
    <scope>NUCLEOTIDE SEQUENCE [LARGE SCALE GENOMIC DNA]</scope>
    <source>
        <strain evidence="2">cv. Punajuju</strain>
    </source>
</reference>
<sequence length="1656" mass="189145">MVVITRSNGNGSGSSEGPSRPTRSDEELRDLIAEEVSREVLAEIPRFFGTIKTELITMIEERLATISRPRERMATYRDFAACQVPVFGGGRDPIASIRWISAVEGAFRTCFCPEESKVIFAVNLLRDDAKDWWEMMAKDLTDAQIEAITWAEFTTKLRQEYVPQIEMERLAQEYLNLTQTTETVAEITKKFNERALFCPEYAATEKMRMNRYLAMLRTDIREFVSAARHQTLNDMISAARARELELENQQRQKRQAPTQPHPPSKKHKGGDQGRHGQRSHGQCRKCGKNHEGLCRAVVCHKCGKEGHYARDCRQEAKICFNCNQVGHFKAQCPRLTQGVVQNPAPTTLRITDGRQGKGEAPKTKGRAFVMTAEEAQDAPDVVTGTFLVNSMPTFALFDSGASHSFVSAALGKSFGIALGTLPQPLEVEIADDKAVQVTSIYRGCEVVIQGIKFSIDLIPIPLSDSRVIIGMDWMGQHESWIDCKNKRVWIQTPSGGELVVQGKRKNRGAVFCSAARARRHFQHGGSGFVAYVEDTREKKPQQKAGDIPVVRDFPDVFPEDLPGVPPERQVEFKIDLTPGAAPIAKAPYRLAPPEMLELSIQLRELLDKGFIRPSCSPWGAPILFVKKKDGSNRMCIDYRELNKLTVKNRYPLPRIDDLFDQLQGASWFSKIDLRSGYHQMRVREEDIPKTAFRTRYGHFEFVVMPFGLTNAPAAFMDLMNRVCRPMLDRSVIVFIDDILVYSRSREQHEQHLNEVLETLRKEKLYAKLSKCDFWLREVQFLGHVVNEQGIMVDPAKVEAVMRWEVPKTPSEIRSFLGLAGYYRRFIQDFSKIAVPLTRLTKKNAAFRWGEEQQQAFETLRRKLCEAPVLTLPEGMEDMVVYCDASITGLGAVLMQRGKVIAYASRQLKPHEANYPTHDLELGAVVFALKIWRHYLYGVKCTIFTDHKSLKYLMDQANLNMRQRRWLDVLKDYDCEIHYHPGKANVVADALSRKASGAPLRGVCLRMTIVTPLLELIRKAQMEASKSENQKGERIVGQLAAMVKDSRDLLTSHERIWVPKLGGVRQTLLEEAHKSRFSIHPGATKMYRDLREYYWWPGMKREVAWFVERCMTCRKVKAEHQRPHGKLQPLEIPEWKWEHITMDFITKLPRTPRHMDTIWVIVDRLTKSAHFLPIQETYSAKELAKVFIDEIISRHGMPVLVISDRDVRFTSRFWKKFHEELGTRLHFSTAYHPQTDGQSERTIQTLEDMLRAYRRRSDLEFQVGDYVLLKVSPWKGVIRFRKRGKLGPRYIGPYRITARVGKVAYRLELPEQLSQIHDTFHVSQLRKCITEESTIVPLEDIQLDERLNYVERPIAILERKTKSLRNKVVVLVKVQWKHRKGSECTWEPEREMREHYPELFENTNFEDEIQRSGGDLTGTARESLGGTGIAQPLDHVCEVELASGKKVEIKHVYRGCELSIDDQKFSLNLLPIGVKTFDVVIGMDWLGANDAKIACGKKIVSVKIPDGSKVYIYGEKPKRMSSLISAAKVRRCLVKGCLSYVAYVMTEDKVKKTVNDIDVVREYPEVFPDDLPGLPPERRVEFRIDLVPGASPIARAPYRLAPTEMRELMSQLQELLDKGFIRPSVSPWGAPTICLTSCKALIISQRLTSGLVITKCA</sequence>
<evidence type="ECO:0000313" key="2">
    <source>
        <dbReference type="Proteomes" id="UP001055811"/>
    </source>
</evidence>
<reference evidence="1 2" key="2">
    <citation type="journal article" date="2022" name="Mol. Ecol. Resour.">
        <title>The genomes of chicory, endive, great burdock and yacon provide insights into Asteraceae paleo-polyploidization history and plant inulin production.</title>
        <authorList>
            <person name="Fan W."/>
            <person name="Wang S."/>
            <person name="Wang H."/>
            <person name="Wang A."/>
            <person name="Jiang F."/>
            <person name="Liu H."/>
            <person name="Zhao H."/>
            <person name="Xu D."/>
            <person name="Zhang Y."/>
        </authorList>
    </citation>
    <scope>NUCLEOTIDE SEQUENCE [LARGE SCALE GENOMIC DNA]</scope>
    <source>
        <strain evidence="2">cv. Punajuju</strain>
        <tissue evidence="1">Leaves</tissue>
    </source>
</reference>
<keyword evidence="2" id="KW-1185">Reference proteome</keyword>
<evidence type="ECO:0000313" key="1">
    <source>
        <dbReference type="EMBL" id="KAI3689914.1"/>
    </source>
</evidence>
<name>A0ACB8YX07_CICIN</name>
<dbReference type="EMBL" id="CM042017">
    <property type="protein sequence ID" value="KAI3689914.1"/>
    <property type="molecule type" value="Genomic_DNA"/>
</dbReference>
<dbReference type="Proteomes" id="UP001055811">
    <property type="component" value="Linkage Group LG09"/>
</dbReference>